<dbReference type="GO" id="GO:0004518">
    <property type="term" value="F:nuclease activity"/>
    <property type="evidence" value="ECO:0007669"/>
    <property type="project" value="UniProtKB-KW"/>
</dbReference>
<dbReference type="PANTHER" id="PTHR30562:SF1">
    <property type="entry name" value="UVRABC SYSTEM PROTEIN C"/>
    <property type="match status" value="1"/>
</dbReference>
<dbReference type="PROSITE" id="PS50151">
    <property type="entry name" value="UVR"/>
    <property type="match status" value="1"/>
</dbReference>
<dbReference type="RefSeq" id="WP_007083081.1">
    <property type="nucleotide sequence ID" value="NZ_AJLS01000002.1"/>
</dbReference>
<dbReference type="Gene3D" id="3.40.1440.10">
    <property type="entry name" value="GIY-YIG endonuclease"/>
    <property type="match status" value="1"/>
</dbReference>
<dbReference type="SUPFAM" id="SSF82771">
    <property type="entry name" value="GIY-YIG endonuclease"/>
    <property type="match status" value="1"/>
</dbReference>
<dbReference type="InterPro" id="IPR035901">
    <property type="entry name" value="GIY-YIG_endonuc_sf"/>
</dbReference>
<feature type="domain" description="UVR" evidence="6">
    <location>
        <begin position="198"/>
        <end position="233"/>
    </location>
</feature>
<dbReference type="InterPro" id="IPR047296">
    <property type="entry name" value="GIY-YIG_UvrC_Cho"/>
</dbReference>
<dbReference type="Pfam" id="PF02151">
    <property type="entry name" value="UVR"/>
    <property type="match status" value="1"/>
</dbReference>
<keyword evidence="3" id="KW-0228">DNA excision</keyword>
<dbReference type="STRING" id="1117379.BABA_00190"/>
<feature type="domain" description="GIY-YIG" evidence="7">
    <location>
        <begin position="12"/>
        <end position="91"/>
    </location>
</feature>
<evidence type="ECO:0000256" key="3">
    <source>
        <dbReference type="ARBA" id="ARBA00022769"/>
    </source>
</evidence>
<evidence type="ECO:0000256" key="1">
    <source>
        <dbReference type="ARBA" id="ARBA00022490"/>
    </source>
</evidence>
<dbReference type="InterPro" id="IPR036876">
    <property type="entry name" value="UVR_dom_sf"/>
</dbReference>
<keyword evidence="1" id="KW-0963">Cytoplasm</keyword>
<evidence type="ECO:0000313" key="9">
    <source>
        <dbReference type="Proteomes" id="UP000006316"/>
    </source>
</evidence>
<dbReference type="InterPro" id="IPR000305">
    <property type="entry name" value="GIY-YIG_endonuc"/>
</dbReference>
<dbReference type="AlphaFoldDB" id="K6CKN3"/>
<dbReference type="GO" id="GO:0006289">
    <property type="term" value="P:nucleotide-excision repair"/>
    <property type="evidence" value="ECO:0007669"/>
    <property type="project" value="InterPro"/>
</dbReference>
<dbReference type="GO" id="GO:0009380">
    <property type="term" value="C:excinuclease repair complex"/>
    <property type="evidence" value="ECO:0007669"/>
    <property type="project" value="TreeGrafter"/>
</dbReference>
<dbReference type="Gene3D" id="4.10.860.10">
    <property type="entry name" value="UVR domain"/>
    <property type="match status" value="1"/>
</dbReference>
<evidence type="ECO:0000256" key="5">
    <source>
        <dbReference type="ARBA" id="ARBA00023204"/>
    </source>
</evidence>
<dbReference type="FunFam" id="3.40.1440.10:FF:000001">
    <property type="entry name" value="UvrABC system protein C"/>
    <property type="match status" value="1"/>
</dbReference>
<evidence type="ECO:0000259" key="6">
    <source>
        <dbReference type="PROSITE" id="PS50151"/>
    </source>
</evidence>
<dbReference type="PROSITE" id="PS50164">
    <property type="entry name" value="GIY_YIG"/>
    <property type="match status" value="1"/>
</dbReference>
<dbReference type="InterPro" id="IPR050066">
    <property type="entry name" value="UvrABC_protein_C"/>
</dbReference>
<dbReference type="EMBL" id="AJLS01000002">
    <property type="protein sequence ID" value="EKN71720.1"/>
    <property type="molecule type" value="Genomic_DNA"/>
</dbReference>
<gene>
    <name evidence="8" type="ORF">BABA_00190</name>
</gene>
<keyword evidence="9" id="KW-1185">Reference proteome</keyword>
<dbReference type="PANTHER" id="PTHR30562">
    <property type="entry name" value="UVRC/OXIDOREDUCTASE"/>
    <property type="match status" value="1"/>
</dbReference>
<dbReference type="eggNOG" id="COG0322">
    <property type="taxonomic scope" value="Bacteria"/>
</dbReference>
<evidence type="ECO:0000256" key="2">
    <source>
        <dbReference type="ARBA" id="ARBA00022763"/>
    </source>
</evidence>
<dbReference type="SUPFAM" id="SSF46600">
    <property type="entry name" value="C-terminal UvrC-binding domain of UvrB"/>
    <property type="match status" value="1"/>
</dbReference>
<keyword evidence="4" id="KW-0267">Excision nuclease</keyword>
<dbReference type="Pfam" id="PF01541">
    <property type="entry name" value="GIY-YIG"/>
    <property type="match status" value="1"/>
</dbReference>
<proteinExistence type="predicted"/>
<keyword evidence="5" id="KW-0234">DNA repair</keyword>
<organism evidence="8 9">
    <name type="scientific">Neobacillus bataviensis LMG 21833</name>
    <dbReference type="NCBI Taxonomy" id="1117379"/>
    <lineage>
        <taxon>Bacteria</taxon>
        <taxon>Bacillati</taxon>
        <taxon>Bacillota</taxon>
        <taxon>Bacilli</taxon>
        <taxon>Bacillales</taxon>
        <taxon>Bacillaceae</taxon>
        <taxon>Neobacillus</taxon>
    </lineage>
</organism>
<accession>K6CKN3</accession>
<protein>
    <recommendedName>
        <fullName evidence="10">Excinuclease ABC subunit C</fullName>
    </recommendedName>
</protein>
<keyword evidence="2" id="KW-0227">DNA damage</keyword>
<dbReference type="SMART" id="SM00465">
    <property type="entry name" value="GIYc"/>
    <property type="match status" value="1"/>
</dbReference>
<dbReference type="Proteomes" id="UP000006316">
    <property type="component" value="Unassembled WGS sequence"/>
</dbReference>
<evidence type="ECO:0008006" key="10">
    <source>
        <dbReference type="Google" id="ProtNLM"/>
    </source>
</evidence>
<reference evidence="8 9" key="1">
    <citation type="journal article" date="2012" name="Front. Microbiol.">
        <title>Redundancy and modularity in membrane-associated dissimilatory nitrate reduction in Bacillus.</title>
        <authorList>
            <person name="Heylen K."/>
            <person name="Keltjens J."/>
        </authorList>
    </citation>
    <scope>NUCLEOTIDE SEQUENCE [LARGE SCALE GENOMIC DNA]</scope>
    <source>
        <strain evidence="9">LMG 21833T</strain>
    </source>
</reference>
<dbReference type="PATRIC" id="fig|1117379.3.peg.36"/>
<evidence type="ECO:0000313" key="8">
    <source>
        <dbReference type="EMBL" id="EKN71720.1"/>
    </source>
</evidence>
<sequence>MNIKEKVKNLPLTPGVYLMKDSRGNIIYVGKAKNLKNRVSSYFQNSKAHSEKIKKLKTNIADFNYIPTDTEFEAFMLECKLIREIKPIFNRMMKNSQSYCYMMIQMDGSHQKFEITNSVQKDGNLYFGPFTSKRTVEKAIQGIKEFFKISCSYPSFTNTPCLNFSLGLCIGICFLDTAVDQYKNILTKISDLLNGTDTGILEEMEQRMVKASSNYDFETAAKYRDNLDAIRSLIYKESVIEFTEANKNIVVLESLEDNSHKIFLIKGNKVLFSKKFKVADFNREQLVKTINTSVLSYFKNDTTTHIDVSRDDIDAAQIIYSYLKSSTCNYLILPDNWNRIDPFTKIEDFLTTTFHLKREASPHHY</sequence>
<name>K6CKN3_9BACI</name>
<evidence type="ECO:0000259" key="7">
    <source>
        <dbReference type="PROSITE" id="PS50164"/>
    </source>
</evidence>
<comment type="caution">
    <text evidence="8">The sequence shown here is derived from an EMBL/GenBank/DDBJ whole genome shotgun (WGS) entry which is preliminary data.</text>
</comment>
<evidence type="ECO:0000256" key="4">
    <source>
        <dbReference type="ARBA" id="ARBA00022881"/>
    </source>
</evidence>
<dbReference type="InterPro" id="IPR001943">
    <property type="entry name" value="UVR_dom"/>
</dbReference>
<dbReference type="CDD" id="cd10434">
    <property type="entry name" value="GIY-YIG_UvrC_Cho"/>
    <property type="match status" value="1"/>
</dbReference>